<dbReference type="SUPFAM" id="SSF53335">
    <property type="entry name" value="S-adenosyl-L-methionine-dependent methyltransferases"/>
    <property type="match status" value="1"/>
</dbReference>
<dbReference type="InterPro" id="IPR029063">
    <property type="entry name" value="SAM-dependent_MTases_sf"/>
</dbReference>
<evidence type="ECO:0000313" key="5">
    <source>
        <dbReference type="EMBL" id="PPU81276.1"/>
    </source>
</evidence>
<dbReference type="GeneID" id="93878930"/>
<proteinExistence type="inferred from homology"/>
<comment type="similarity">
    <text evidence="1">Belongs to the methyltransferase superfamily.</text>
</comment>
<sequence length="257" mass="28645">MSRDAAAPRERFSDRVADYVRYRPSYPPALLDWVHGELGVARDALVADIGAGTGISTRLFLQAGHPTLAVEPNAAMRAAAEELLRDQPGFRAIDGSAEATTLADASVDLISAAQAFHWFDLEAVRREWARVLRPGGLALVYWNSRLLDATPFLEGYEQLLLEYGTDYSAVAERYHDDATMQRWFGDGLRGTAQFPNEQRMDFEALRGRLLSSSYAPLPGHPRHAPMLEALRALFDRHQRDGVVAFHYRTRAFAGTLT</sequence>
<feature type="domain" description="Methyltransferase type 11" evidence="4">
    <location>
        <begin position="48"/>
        <end position="139"/>
    </location>
</feature>
<keyword evidence="2 5" id="KW-0489">Methyltransferase</keyword>
<dbReference type="GO" id="GO:0008757">
    <property type="term" value="F:S-adenosylmethionine-dependent methyltransferase activity"/>
    <property type="evidence" value="ECO:0007669"/>
    <property type="project" value="InterPro"/>
</dbReference>
<dbReference type="STRING" id="56458.SB85_01155"/>
<dbReference type="InterPro" id="IPR051052">
    <property type="entry name" value="Diverse_substrate_MTase"/>
</dbReference>
<protein>
    <submittedName>
        <fullName evidence="5">Class I SAM-dependent methyltransferase</fullName>
    </submittedName>
</protein>
<dbReference type="EMBL" id="MDEK01000014">
    <property type="protein sequence ID" value="PPU81276.1"/>
    <property type="molecule type" value="Genomic_DNA"/>
</dbReference>
<accession>A0A2P5Z1E0</accession>
<dbReference type="PANTHER" id="PTHR44942">
    <property type="entry name" value="METHYLTRANSF_11 DOMAIN-CONTAINING PROTEIN"/>
    <property type="match status" value="1"/>
</dbReference>
<evidence type="ECO:0000259" key="4">
    <source>
        <dbReference type="Pfam" id="PF08241"/>
    </source>
</evidence>
<dbReference type="PANTHER" id="PTHR44942:SF4">
    <property type="entry name" value="METHYLTRANSFERASE TYPE 11 DOMAIN-CONTAINING PROTEIN"/>
    <property type="match status" value="1"/>
</dbReference>
<dbReference type="OrthoDB" id="9797252at2"/>
<dbReference type="Proteomes" id="UP000247346">
    <property type="component" value="Unassembled WGS sequence"/>
</dbReference>
<dbReference type="Pfam" id="PF08241">
    <property type="entry name" value="Methyltransf_11"/>
    <property type="match status" value="1"/>
</dbReference>
<dbReference type="CDD" id="cd02440">
    <property type="entry name" value="AdoMet_MTases"/>
    <property type="match status" value="1"/>
</dbReference>
<dbReference type="AlphaFoldDB" id="A0A2P5Z1E0"/>
<evidence type="ECO:0000256" key="1">
    <source>
        <dbReference type="ARBA" id="ARBA00008361"/>
    </source>
</evidence>
<reference evidence="5 6" key="1">
    <citation type="submission" date="2016-08" db="EMBL/GenBank/DDBJ databases">
        <authorList>
            <person name="Seilhamer J.J."/>
        </authorList>
    </citation>
    <scope>NUCLEOTIDE SEQUENCE [LARGE SCALE GENOMIC DNA]</scope>
    <source>
        <strain evidence="5 6">CFBP4641</strain>
    </source>
</reference>
<name>A0A2P5Z1E0_9XANT</name>
<dbReference type="InterPro" id="IPR013216">
    <property type="entry name" value="Methyltransf_11"/>
</dbReference>
<evidence type="ECO:0000313" key="6">
    <source>
        <dbReference type="Proteomes" id="UP000247346"/>
    </source>
</evidence>
<comment type="caution">
    <text evidence="5">The sequence shown here is derived from an EMBL/GenBank/DDBJ whole genome shotgun (WGS) entry which is preliminary data.</text>
</comment>
<evidence type="ECO:0000256" key="2">
    <source>
        <dbReference type="ARBA" id="ARBA00022603"/>
    </source>
</evidence>
<keyword evidence="3 5" id="KW-0808">Transferase</keyword>
<dbReference type="RefSeq" id="WP_010340030.1">
    <property type="nucleotide sequence ID" value="NZ_CP132343.1"/>
</dbReference>
<evidence type="ECO:0000256" key="3">
    <source>
        <dbReference type="ARBA" id="ARBA00022679"/>
    </source>
</evidence>
<organism evidence="5 6">
    <name type="scientific">Xanthomonas sacchari</name>
    <dbReference type="NCBI Taxonomy" id="56458"/>
    <lineage>
        <taxon>Bacteria</taxon>
        <taxon>Pseudomonadati</taxon>
        <taxon>Pseudomonadota</taxon>
        <taxon>Gammaproteobacteria</taxon>
        <taxon>Lysobacterales</taxon>
        <taxon>Lysobacteraceae</taxon>
        <taxon>Xanthomonas</taxon>
    </lineage>
</organism>
<dbReference type="Gene3D" id="3.40.50.150">
    <property type="entry name" value="Vaccinia Virus protein VP39"/>
    <property type="match status" value="1"/>
</dbReference>
<dbReference type="GO" id="GO:0032259">
    <property type="term" value="P:methylation"/>
    <property type="evidence" value="ECO:0007669"/>
    <property type="project" value="UniProtKB-KW"/>
</dbReference>
<gene>
    <name evidence="5" type="ORF">XsacCFBP4641_15445</name>
</gene>